<dbReference type="Proteomes" id="UP001163624">
    <property type="component" value="Chromosome"/>
</dbReference>
<protein>
    <submittedName>
        <fullName evidence="2">Type VI secretion system protein TssA</fullName>
    </submittedName>
</protein>
<dbReference type="PANTHER" id="PTHR37951">
    <property type="entry name" value="CYTOPLASMIC PROTEIN-RELATED"/>
    <property type="match status" value="1"/>
</dbReference>
<dbReference type="EMBL" id="CP113432">
    <property type="protein sequence ID" value="WAI47673.1"/>
    <property type="molecule type" value="Genomic_DNA"/>
</dbReference>
<reference evidence="2" key="1">
    <citation type="submission" date="2022-11" db="EMBL/GenBank/DDBJ databases">
        <title>Pseudomonas triclosanedens sp. nov., a triclosan degrader isolated from activated sludge.</title>
        <authorList>
            <person name="Yin Y."/>
            <person name="Lu Z."/>
        </authorList>
    </citation>
    <scope>NUCLEOTIDE SEQUENCE</scope>
    <source>
        <strain evidence="2">ZM23</strain>
    </source>
</reference>
<dbReference type="PANTHER" id="PTHR37951:SF1">
    <property type="entry name" value="TYPE VI SECRETION SYSTEM COMPONENT TSSA1"/>
    <property type="match status" value="1"/>
</dbReference>
<dbReference type="InterPro" id="IPR010657">
    <property type="entry name" value="ImpA_N"/>
</dbReference>
<dbReference type="InterPro" id="IPR017740">
    <property type="entry name" value="TssA-like"/>
</dbReference>
<dbReference type="NCBIfam" id="TIGR03363">
    <property type="entry name" value="VI_chp_8"/>
    <property type="match status" value="1"/>
</dbReference>
<name>A0ABY6ZUJ7_9PSED</name>
<feature type="domain" description="ImpA N-terminal" evidence="1">
    <location>
        <begin position="11"/>
        <end position="133"/>
    </location>
</feature>
<dbReference type="Pfam" id="PF06812">
    <property type="entry name" value="ImpA_N"/>
    <property type="match status" value="1"/>
</dbReference>
<accession>A0ABY6ZUJ7</accession>
<proteinExistence type="predicted"/>
<organism evidence="2 3">
    <name type="scientific">Pseudomonas triclosanedens</name>
    <dbReference type="NCBI Taxonomy" id="2961893"/>
    <lineage>
        <taxon>Bacteria</taxon>
        <taxon>Pseudomonadati</taxon>
        <taxon>Pseudomonadota</taxon>
        <taxon>Gammaproteobacteria</taxon>
        <taxon>Pseudomonadales</taxon>
        <taxon>Pseudomonadaceae</taxon>
        <taxon>Pseudomonas</taxon>
    </lineage>
</organism>
<keyword evidence="3" id="KW-1185">Reference proteome</keyword>
<dbReference type="RefSeq" id="WP_254475611.1">
    <property type="nucleotide sequence ID" value="NZ_CP113432.1"/>
</dbReference>
<gene>
    <name evidence="2" type="primary">tssA</name>
    <name evidence="2" type="ORF">OU419_18045</name>
</gene>
<evidence type="ECO:0000313" key="3">
    <source>
        <dbReference type="Proteomes" id="UP001163624"/>
    </source>
</evidence>
<sequence length="358" mass="39232">MITDDALRALLSPFPGQDICGESLRHDPVLDRLRELRREDDQTLPTGVWQAEPKRADWHAVAALAEELLVTRSKDLMVAAYLGEAWIMLRGIAGLADALGLLADLCEAFPECLHPQAPDGDLAWRAAPLVWLARRYEELVNTRIPLCPNWPEMSLHAWQELKRNQVLASDSKADKASAEAARLQQKKLDEAIRSGSVGGWGVALALLATASGHLDRLDAWSDQQLMDEAPSLQGLASCIRSLANVIQGCRNMAPQEQEAAEIVPAASVSEDLAAPALAPIPERAGAVPDGLPRDREDAYRQLAAIADYLARTEPHSPVPYIVRRAVEWGRMPLSALLDELVNADAEARRVWVMLGVLR</sequence>
<evidence type="ECO:0000313" key="2">
    <source>
        <dbReference type="EMBL" id="WAI47673.1"/>
    </source>
</evidence>
<evidence type="ECO:0000259" key="1">
    <source>
        <dbReference type="Pfam" id="PF06812"/>
    </source>
</evidence>